<dbReference type="Gene3D" id="1.20.120.450">
    <property type="entry name" value="dinb family like domain"/>
    <property type="match status" value="1"/>
</dbReference>
<protein>
    <submittedName>
        <fullName evidence="2">DinB family protein</fullName>
    </submittedName>
</protein>
<dbReference type="SUPFAM" id="SSF109854">
    <property type="entry name" value="DinB/YfiT-like putative metalloenzymes"/>
    <property type="match status" value="1"/>
</dbReference>
<dbReference type="EMBL" id="JASJOU010000001">
    <property type="protein sequence ID" value="MDJ1499675.1"/>
    <property type="molecule type" value="Genomic_DNA"/>
</dbReference>
<accession>A0AAE3R1E8</accession>
<evidence type="ECO:0000259" key="1">
    <source>
        <dbReference type="Pfam" id="PF12867"/>
    </source>
</evidence>
<dbReference type="InterPro" id="IPR034660">
    <property type="entry name" value="DinB/YfiT-like"/>
</dbReference>
<evidence type="ECO:0000313" key="2">
    <source>
        <dbReference type="EMBL" id="MDJ1499675.1"/>
    </source>
</evidence>
<dbReference type="AlphaFoldDB" id="A0AAE3R1E8"/>
<dbReference type="RefSeq" id="WP_314509216.1">
    <property type="nucleotide sequence ID" value="NZ_JASJOU010000001.1"/>
</dbReference>
<sequence>MNNTIQNPEVWLRGPLPNIPPLLQPVAHALLQAQEELYTYLKDFPDTLLWERPGGVASVGFHLQHLAGVLDRLFTYAKGQALTEQQLNSLSLEGKSPTPSTTTQALLQAFDTQLTMALAQLRITEEQSLTEVRRVGRAQIPSTVIGLLFHAAEHTQRHVGQLLVTAKVLVITVSDQK</sequence>
<gene>
    <name evidence="2" type="ORF">QNI22_03415</name>
</gene>
<reference evidence="2" key="1">
    <citation type="submission" date="2023-05" db="EMBL/GenBank/DDBJ databases">
        <authorList>
            <person name="Zhang X."/>
        </authorList>
    </citation>
    <scope>NUCLEOTIDE SEQUENCE</scope>
    <source>
        <strain evidence="2">BD1B2-1</strain>
    </source>
</reference>
<proteinExistence type="predicted"/>
<evidence type="ECO:0000313" key="3">
    <source>
        <dbReference type="Proteomes" id="UP001232063"/>
    </source>
</evidence>
<keyword evidence="3" id="KW-1185">Reference proteome</keyword>
<name>A0AAE3R1E8_9BACT</name>
<organism evidence="2 3">
    <name type="scientific">Xanthocytophaga agilis</name>
    <dbReference type="NCBI Taxonomy" id="3048010"/>
    <lineage>
        <taxon>Bacteria</taxon>
        <taxon>Pseudomonadati</taxon>
        <taxon>Bacteroidota</taxon>
        <taxon>Cytophagia</taxon>
        <taxon>Cytophagales</taxon>
        <taxon>Rhodocytophagaceae</taxon>
        <taxon>Xanthocytophaga</taxon>
    </lineage>
</organism>
<comment type="caution">
    <text evidence="2">The sequence shown here is derived from an EMBL/GenBank/DDBJ whole genome shotgun (WGS) entry which is preliminary data.</text>
</comment>
<dbReference type="Pfam" id="PF12867">
    <property type="entry name" value="DinB_2"/>
    <property type="match status" value="1"/>
</dbReference>
<feature type="domain" description="DinB-like" evidence="1">
    <location>
        <begin position="30"/>
        <end position="162"/>
    </location>
</feature>
<dbReference type="Proteomes" id="UP001232063">
    <property type="component" value="Unassembled WGS sequence"/>
</dbReference>
<dbReference type="InterPro" id="IPR024775">
    <property type="entry name" value="DinB-like"/>
</dbReference>